<dbReference type="EMBL" id="CAJNOR010013594">
    <property type="protein sequence ID" value="CAF1674167.1"/>
    <property type="molecule type" value="Genomic_DNA"/>
</dbReference>
<feature type="non-terminal residue" evidence="2">
    <location>
        <position position="1"/>
    </location>
</feature>
<keyword evidence="3" id="KW-1185">Reference proteome</keyword>
<reference evidence="2" key="1">
    <citation type="submission" date="2021-02" db="EMBL/GenBank/DDBJ databases">
        <authorList>
            <person name="Nowell W R."/>
        </authorList>
    </citation>
    <scope>NUCLEOTIDE SEQUENCE</scope>
</reference>
<evidence type="ECO:0000313" key="2">
    <source>
        <dbReference type="EMBL" id="CAF1674167.1"/>
    </source>
</evidence>
<dbReference type="Proteomes" id="UP000663828">
    <property type="component" value="Unassembled WGS sequence"/>
</dbReference>
<dbReference type="AlphaFoldDB" id="A0A816GHI3"/>
<proteinExistence type="predicted"/>
<feature type="domain" description="DDE-1" evidence="1">
    <location>
        <begin position="213"/>
        <end position="316"/>
    </location>
</feature>
<accession>A0A816GHI3</accession>
<comment type="caution">
    <text evidence="2">The sequence shown here is derived from an EMBL/GenBank/DDBJ whole genome shotgun (WGS) entry which is preliminary data.</text>
</comment>
<organism evidence="2 3">
    <name type="scientific">Adineta ricciae</name>
    <name type="common">Rotifer</name>
    <dbReference type="NCBI Taxonomy" id="249248"/>
    <lineage>
        <taxon>Eukaryota</taxon>
        <taxon>Metazoa</taxon>
        <taxon>Spiralia</taxon>
        <taxon>Gnathifera</taxon>
        <taxon>Rotifera</taxon>
        <taxon>Eurotatoria</taxon>
        <taxon>Bdelloidea</taxon>
        <taxon>Adinetida</taxon>
        <taxon>Adinetidae</taxon>
        <taxon>Adineta</taxon>
    </lineage>
</organism>
<protein>
    <recommendedName>
        <fullName evidence="1">DDE-1 domain-containing protein</fullName>
    </recommendedName>
</protein>
<evidence type="ECO:0000259" key="1">
    <source>
        <dbReference type="Pfam" id="PF03184"/>
    </source>
</evidence>
<dbReference type="GO" id="GO:0003676">
    <property type="term" value="F:nucleic acid binding"/>
    <property type="evidence" value="ECO:0007669"/>
    <property type="project" value="InterPro"/>
</dbReference>
<dbReference type="Pfam" id="PF03184">
    <property type="entry name" value="DDE_1"/>
    <property type="match status" value="1"/>
</dbReference>
<sequence length="378" mass="43320">RSFRRLDPLKSEPVPVQLFSIPAQFSPIPVSTGKFLAAGFRPELHRKYPISSWPFPARTRIWRQGNGRKTNLTGRNRPCHNNLGSHHWILNFKKRNNISSRKVTKFISHREASDKSIIENSADDFVTEATKHIPKYKLECVLNADQSSFHYEMASNRTLSHVGEKTTYVSVKSLNATTHSYTVMPIISAASQLLSPLFICLQEPTGRFPTTKKIFSAPNIVTSCSKSGKLSASLIEYWIKEVLDKVVSNRFLLMVDQWSPQANITVYDNNLTKGQSCKLLVIPRKTTSTKQPCDTYFFRQWKELTKRIYHRVSLDELDVDLRNRDAIIKLQSLVHNQLSSSVFKPMISYAWSTCGYIPKQYLNFSNVIEICFRQNQPG</sequence>
<evidence type="ECO:0000313" key="3">
    <source>
        <dbReference type="Proteomes" id="UP000663828"/>
    </source>
</evidence>
<gene>
    <name evidence="2" type="ORF">XAT740_LOCUS59257</name>
</gene>
<dbReference type="InterPro" id="IPR004875">
    <property type="entry name" value="DDE_SF_endonuclease_dom"/>
</dbReference>
<name>A0A816GHI3_ADIRI</name>